<dbReference type="Pfam" id="PF22558">
    <property type="entry name" value="REase-ARP"/>
    <property type="match status" value="1"/>
</dbReference>
<comment type="caution">
    <text evidence="1">The sequence shown here is derived from an EMBL/GenBank/DDBJ whole genome shotgun (WGS) entry which is preliminary data.</text>
</comment>
<organism evidence="1 2">
    <name type="scientific">Candidatus Paraprevotella stercoravium</name>
    <dbReference type="NCBI Taxonomy" id="2838725"/>
    <lineage>
        <taxon>Bacteria</taxon>
        <taxon>Pseudomonadati</taxon>
        <taxon>Bacteroidota</taxon>
        <taxon>Bacteroidia</taxon>
        <taxon>Bacteroidales</taxon>
        <taxon>Prevotellaceae</taxon>
        <taxon>Paraprevotella</taxon>
    </lineage>
</organism>
<evidence type="ECO:0000313" key="2">
    <source>
        <dbReference type="Proteomes" id="UP000823865"/>
    </source>
</evidence>
<feature type="non-terminal residue" evidence="1">
    <location>
        <position position="1"/>
    </location>
</feature>
<dbReference type="EMBL" id="JAHLFU010000030">
    <property type="protein sequence ID" value="MBU3852556.1"/>
    <property type="molecule type" value="Genomic_DNA"/>
</dbReference>
<accession>A0A9E2L4V1</accession>
<sequence length="222" mass="26300">IKVGDIDPLMAFRNEIKFFVVPPLHSCFTHLTSSQALAFNLFGPFLIKDKFECFESLLGIPFGEVMNFAFEYSKKDLTKSQFDLYVECSSNLKIYFEVKYTENTIATRSHSKNNKQRWQSMFKSHMEKVLKDSTNAYELFYSQYQLWRNIIAITDENAYSVFVFLEDRTDLKKQIEDAIRKVKDEYASRIKIISIDNICKLGLTIPELKAFYEEFYRKYLEY</sequence>
<evidence type="ECO:0000313" key="1">
    <source>
        <dbReference type="EMBL" id="MBU3852556.1"/>
    </source>
</evidence>
<reference evidence="1" key="2">
    <citation type="submission" date="2021-04" db="EMBL/GenBank/DDBJ databases">
        <authorList>
            <person name="Gilroy R."/>
        </authorList>
    </citation>
    <scope>NUCLEOTIDE SEQUENCE</scope>
    <source>
        <strain evidence="1">G3-2149</strain>
    </source>
</reference>
<proteinExistence type="predicted"/>
<dbReference type="Proteomes" id="UP000823865">
    <property type="component" value="Unassembled WGS sequence"/>
</dbReference>
<reference evidence="1" key="1">
    <citation type="journal article" date="2021" name="PeerJ">
        <title>Extensive microbial diversity within the chicken gut microbiome revealed by metagenomics and culture.</title>
        <authorList>
            <person name="Gilroy R."/>
            <person name="Ravi A."/>
            <person name="Getino M."/>
            <person name="Pursley I."/>
            <person name="Horton D.L."/>
            <person name="Alikhan N.F."/>
            <person name="Baker D."/>
            <person name="Gharbi K."/>
            <person name="Hall N."/>
            <person name="Watson M."/>
            <person name="Adriaenssens E.M."/>
            <person name="Foster-Nyarko E."/>
            <person name="Jarju S."/>
            <person name="Secka A."/>
            <person name="Antonio M."/>
            <person name="Oren A."/>
            <person name="Chaudhuri R.R."/>
            <person name="La Ragione R."/>
            <person name="Hildebrand F."/>
            <person name="Pallen M.J."/>
        </authorList>
    </citation>
    <scope>NUCLEOTIDE SEQUENCE</scope>
    <source>
        <strain evidence="1">G3-2149</strain>
    </source>
</reference>
<dbReference type="InterPro" id="IPR054333">
    <property type="entry name" value="REase-ARP-assoc"/>
</dbReference>
<protein>
    <submittedName>
        <fullName evidence="1">Uncharacterized protein</fullName>
    </submittedName>
</protein>
<name>A0A9E2L4V1_9BACT</name>
<gene>
    <name evidence="1" type="ORF">H9789_01760</name>
</gene>
<dbReference type="AlphaFoldDB" id="A0A9E2L4V1"/>